<protein>
    <submittedName>
        <fullName evidence="1">Uncharacterized protein</fullName>
    </submittedName>
</protein>
<gene>
    <name evidence="1" type="ORF">HMPREF0454_01534</name>
</gene>
<dbReference type="HOGENOM" id="CLU_2569073_0_0_6"/>
<evidence type="ECO:0000313" key="1">
    <source>
        <dbReference type="EMBL" id="EHM44224.1"/>
    </source>
</evidence>
<dbReference type="RefSeq" id="WP_004091381.1">
    <property type="nucleotide sequence ID" value="NZ_JH417506.1"/>
</dbReference>
<sequence length="81" mass="9028">MDIDHFIAPSFGQNTRHTSRHLCTFLVAGNLNNFRYKNAVEGKERSSSRVNAMFKVSAFSGALSRAKKNRLGNHYSTPVIG</sequence>
<proteinExistence type="predicted"/>
<name>G9Y4W4_HAFAL</name>
<dbReference type="AlphaFoldDB" id="G9Y4W4"/>
<organism evidence="1 2">
    <name type="scientific">Hafnia alvei ATCC 51873</name>
    <dbReference type="NCBI Taxonomy" id="1002364"/>
    <lineage>
        <taxon>Bacteria</taxon>
        <taxon>Pseudomonadati</taxon>
        <taxon>Pseudomonadota</taxon>
        <taxon>Gammaproteobacteria</taxon>
        <taxon>Enterobacterales</taxon>
        <taxon>Hafniaceae</taxon>
        <taxon>Hafnia</taxon>
    </lineage>
</organism>
<evidence type="ECO:0000313" key="2">
    <source>
        <dbReference type="Proteomes" id="UP000005959"/>
    </source>
</evidence>
<accession>G9Y4W4</accession>
<dbReference type="EMBL" id="AGCI01000031">
    <property type="protein sequence ID" value="EHM44224.1"/>
    <property type="molecule type" value="Genomic_DNA"/>
</dbReference>
<reference evidence="1 2" key="1">
    <citation type="submission" date="2011-08" db="EMBL/GenBank/DDBJ databases">
        <authorList>
            <person name="Weinstock G."/>
            <person name="Sodergren E."/>
            <person name="Clifton S."/>
            <person name="Fulton L."/>
            <person name="Fulton B."/>
            <person name="Courtney L."/>
            <person name="Fronick C."/>
            <person name="Harrison M."/>
            <person name="Strong C."/>
            <person name="Farmer C."/>
            <person name="Delahaunty K."/>
            <person name="Markovic C."/>
            <person name="Hall O."/>
            <person name="Minx P."/>
            <person name="Tomlinson C."/>
            <person name="Mitreva M."/>
            <person name="Hou S."/>
            <person name="Chen J."/>
            <person name="Wollam A."/>
            <person name="Pepin K.H."/>
            <person name="Johnson M."/>
            <person name="Bhonagiri V."/>
            <person name="Zhang X."/>
            <person name="Suruliraj S."/>
            <person name="Warren W."/>
            <person name="Chinwalla A."/>
            <person name="Mardis E.R."/>
            <person name="Wilson R.K."/>
        </authorList>
    </citation>
    <scope>NUCLEOTIDE SEQUENCE [LARGE SCALE GENOMIC DNA]</scope>
    <source>
        <strain evidence="1 2">ATCC 51873</strain>
    </source>
</reference>
<dbReference type="Proteomes" id="UP000005959">
    <property type="component" value="Unassembled WGS sequence"/>
</dbReference>
<comment type="caution">
    <text evidence="1">The sequence shown here is derived from an EMBL/GenBank/DDBJ whole genome shotgun (WGS) entry which is preliminary data.</text>
</comment>